<proteinExistence type="predicted"/>
<protein>
    <recommendedName>
        <fullName evidence="3">Secreted protein</fullName>
    </recommendedName>
</protein>
<evidence type="ECO:0000313" key="2">
    <source>
        <dbReference type="Proteomes" id="UP001497512"/>
    </source>
</evidence>
<accession>A0ABP0TWD2</accession>
<gene>
    <name evidence="1" type="ORF">CSSPTR1EN2_LOCUS8491</name>
</gene>
<name>A0ABP0TWD2_9BRYO</name>
<dbReference type="EMBL" id="OZ019907">
    <property type="protein sequence ID" value="CAK9206723.1"/>
    <property type="molecule type" value="Genomic_DNA"/>
</dbReference>
<sequence length="65" mass="7655">MIVCVRHLYISMAFDFCFLFSSSNSVLRDVVSSWLSIYRRHRADREIRKLEFAKTSLPLKIGSRT</sequence>
<organism evidence="1 2">
    <name type="scientific">Sphagnum troendelagicum</name>
    <dbReference type="NCBI Taxonomy" id="128251"/>
    <lineage>
        <taxon>Eukaryota</taxon>
        <taxon>Viridiplantae</taxon>
        <taxon>Streptophyta</taxon>
        <taxon>Embryophyta</taxon>
        <taxon>Bryophyta</taxon>
        <taxon>Sphagnophytina</taxon>
        <taxon>Sphagnopsida</taxon>
        <taxon>Sphagnales</taxon>
        <taxon>Sphagnaceae</taxon>
        <taxon>Sphagnum</taxon>
    </lineage>
</organism>
<reference evidence="1" key="1">
    <citation type="submission" date="2024-02" db="EMBL/GenBank/DDBJ databases">
        <authorList>
            <consortium name="ELIXIR-Norway"/>
            <consortium name="Elixir Norway"/>
        </authorList>
    </citation>
    <scope>NUCLEOTIDE SEQUENCE</scope>
</reference>
<dbReference type="Proteomes" id="UP001497512">
    <property type="component" value="Chromosome 15"/>
</dbReference>
<keyword evidence="2" id="KW-1185">Reference proteome</keyword>
<evidence type="ECO:0000313" key="1">
    <source>
        <dbReference type="EMBL" id="CAK9206723.1"/>
    </source>
</evidence>
<evidence type="ECO:0008006" key="3">
    <source>
        <dbReference type="Google" id="ProtNLM"/>
    </source>
</evidence>